<name>A0ACB9YTS4_9PEZI</name>
<keyword evidence="2" id="KW-1185">Reference proteome</keyword>
<evidence type="ECO:0000313" key="1">
    <source>
        <dbReference type="EMBL" id="KAI4862764.1"/>
    </source>
</evidence>
<gene>
    <name evidence="1" type="ORF">F4820DRAFT_429544</name>
</gene>
<reference evidence="1 2" key="1">
    <citation type="journal article" date="2022" name="New Phytol.">
        <title>Ecological generalism drives hyperdiversity of secondary metabolite gene clusters in xylarialean endophytes.</title>
        <authorList>
            <person name="Franco M.E.E."/>
            <person name="Wisecaver J.H."/>
            <person name="Arnold A.E."/>
            <person name="Ju Y.M."/>
            <person name="Slot J.C."/>
            <person name="Ahrendt S."/>
            <person name="Moore L.P."/>
            <person name="Eastman K.E."/>
            <person name="Scott K."/>
            <person name="Konkel Z."/>
            <person name="Mondo S.J."/>
            <person name="Kuo A."/>
            <person name="Hayes R.D."/>
            <person name="Haridas S."/>
            <person name="Andreopoulos B."/>
            <person name="Riley R."/>
            <person name="LaButti K."/>
            <person name="Pangilinan J."/>
            <person name="Lipzen A."/>
            <person name="Amirebrahimi M."/>
            <person name="Yan J."/>
            <person name="Adam C."/>
            <person name="Keymanesh K."/>
            <person name="Ng V."/>
            <person name="Louie K."/>
            <person name="Northen T."/>
            <person name="Drula E."/>
            <person name="Henrissat B."/>
            <person name="Hsieh H.M."/>
            <person name="Youens-Clark K."/>
            <person name="Lutzoni F."/>
            <person name="Miadlikowska J."/>
            <person name="Eastwood D.C."/>
            <person name="Hamelin R.C."/>
            <person name="Grigoriev I.V."/>
            <person name="U'Ren J.M."/>
        </authorList>
    </citation>
    <scope>NUCLEOTIDE SEQUENCE [LARGE SCALE GENOMIC DNA]</scope>
    <source>
        <strain evidence="1 2">CBS 119005</strain>
    </source>
</reference>
<dbReference type="Proteomes" id="UP001497700">
    <property type="component" value="Unassembled WGS sequence"/>
</dbReference>
<evidence type="ECO:0000313" key="2">
    <source>
        <dbReference type="Proteomes" id="UP001497700"/>
    </source>
</evidence>
<accession>A0ACB9YTS4</accession>
<protein>
    <submittedName>
        <fullName evidence="1">Uncharacterized protein</fullName>
    </submittedName>
</protein>
<organism evidence="1 2">
    <name type="scientific">Hypoxylon rubiginosum</name>
    <dbReference type="NCBI Taxonomy" id="110542"/>
    <lineage>
        <taxon>Eukaryota</taxon>
        <taxon>Fungi</taxon>
        <taxon>Dikarya</taxon>
        <taxon>Ascomycota</taxon>
        <taxon>Pezizomycotina</taxon>
        <taxon>Sordariomycetes</taxon>
        <taxon>Xylariomycetidae</taxon>
        <taxon>Xylariales</taxon>
        <taxon>Hypoxylaceae</taxon>
        <taxon>Hypoxylon</taxon>
    </lineage>
</organism>
<proteinExistence type="predicted"/>
<sequence length="747" mass="84910">MIPSTVVRLVWLVILWFPTAMSQTSSRNSSTDLVPIYEPQLTSLDQDPVNFNPNLGGLNWTMCCALVVNESLFIENQTLYIRPGQTSFTGTIESLEAHPRFPCGATYNGASLNAPHQQFWINYPWCESHCPGWPVTKASNFEKWLKPMISFILPSLIFCLNIPRRRRLELPAGLFSNNSLDVSTLLIFALKMPFASLVVTLDIIIWTCVSFSIAGPMLTSGIYEALLDARVLAFLDSRVKENTLTVKEKAHILLSILIGNLDVDAWRSSQLFVQDLPTHYVRKRPSRSGSARILSPAEAQTPIAVPDWPLKASLPATPSDSSSTTQYEQNPRSHRKILAVKSRLSSMLDSQVSFGSSVGAPVLFYIASFIWSVYEVEEDLGSYLTAHQLACGMFWMTIPHLALVSCLLLAGNNPNIWQGAISESLHNYDNHLSIQLQTLVHTDRDSQSGRIRGITRKPTFHSLQPTKNLNSSSPGIFDRIFTLAFKDSEFQPAWMWNRGFNKAMWIHNLGEEYPYLQHMREEVLEKKFNRDLWASGLYGFILYFVPTAFGIIVSYTTPQTGFGCRSVIMLTYAVSQLCLQILWLLRYYFLHNGKSRTSNNSGPSTEKPTWINYLWYLLFLFSALLGALTSIGGTIFVLANVLTNCFCALPAKYWWDRWTNPNALIFVDDATYEQVYYAQKWWFPAGIVSVVFLIIVAYIGWWYQRSLRQRFHDLVERIDYIDELDLSDRERHTDGNNSFVSARSLDV</sequence>
<dbReference type="EMBL" id="MU393519">
    <property type="protein sequence ID" value="KAI4862764.1"/>
    <property type="molecule type" value="Genomic_DNA"/>
</dbReference>
<comment type="caution">
    <text evidence="1">The sequence shown here is derived from an EMBL/GenBank/DDBJ whole genome shotgun (WGS) entry which is preliminary data.</text>
</comment>